<comment type="caution">
    <text evidence="2">The sequence shown here is derived from an EMBL/GenBank/DDBJ whole genome shotgun (WGS) entry which is preliminary data.</text>
</comment>
<dbReference type="InterPro" id="IPR010905">
    <property type="entry name" value="Glyco_hydro_88"/>
</dbReference>
<reference evidence="2" key="1">
    <citation type="journal article" date="2014" name="Genome Announc.">
        <title>Draft Genome Sequences of Three Alkaliphilic Bacillus Strains, Bacillus wakoensis JCM 9140T, Bacillus akibai JCM 9157T, and Bacillus hemicellulosilyticus JCM 9152T.</title>
        <authorList>
            <person name="Yuki M."/>
            <person name="Oshima K."/>
            <person name="Suda W."/>
            <person name="Oshida Y."/>
            <person name="Kitamura K."/>
            <person name="Iida T."/>
            <person name="Hattori M."/>
            <person name="Ohkuma M."/>
        </authorList>
    </citation>
    <scope>NUCLEOTIDE SEQUENCE [LARGE SCALE GENOMIC DNA]</scope>
    <source>
        <strain evidence="2">JCM 9152</strain>
    </source>
</reference>
<dbReference type="SUPFAM" id="SSF48208">
    <property type="entry name" value="Six-hairpin glycosidases"/>
    <property type="match status" value="1"/>
</dbReference>
<dbReference type="RefSeq" id="WP_035345735.1">
    <property type="nucleotide sequence ID" value="NZ_BAUU01000023.1"/>
</dbReference>
<dbReference type="InterPro" id="IPR008928">
    <property type="entry name" value="6-hairpin_glycosidase_sf"/>
</dbReference>
<keyword evidence="1" id="KW-0378">Hydrolase</keyword>
<proteinExistence type="predicted"/>
<dbReference type="PANTHER" id="PTHR33886:SF8">
    <property type="entry name" value="UNSATURATED RHAMNOGALACTURONAN HYDROLASE (EUROFUNG)"/>
    <property type="match status" value="1"/>
</dbReference>
<dbReference type="AlphaFoldDB" id="W4QIH1"/>
<dbReference type="Gene3D" id="1.50.10.10">
    <property type="match status" value="1"/>
</dbReference>
<name>W4QIH1_9BACI</name>
<sequence>MESYIHVNESLFTKVNQQIEEALTTITNRYIGQNPAHPMVYRAFSNDGLTRLKDYRYEFNFGERFPQCQNGQFIYAWGKLWQDEEAEFMFALNCFGPVHIHLNGEFVYRSTIVEELDPKKRVGFRFTLKKGWNHFVLRFEKTTSGIGGIFGTGSFKRHPMHVLSPTYEREGQEGWIFTEPLAQPLECLPDEETASKIDWLPAIDWIEDQRLQMTRMFGSETGQVAVAWTKLVVPYTSQQEITLKGYAYGALTLSVNDQIVFETKEDQEIAVSLPLSYGEYDITVICTCVSEEWGFELDPVQENVSFTLPYPVKGARENWLYLGTFATEENVDVKEAKRFDTVVESTKGPTFWRLDQPNTWVRPYLENRLFGKWDYPLGVTLYGLIQTGKELERTDIVHYALQHIETSTSLYQYSLWDKEQYGAAGVNNQLSAIDSLDDCGSFGSTMLLATEIRDIRDANRIADDIAHYITNVQDRLSDGTLYRRFGSVSFMKDTIWCDDLYMSTPFLCRYFKKTGELSYLEDAANQFLHYKQLMYMPEEKIMSHVYDFKFDTATKVPWGRGNGWVLFSLSELLEVLPEDHSKRPALISFFRELCEGFLALQGEHGLWHQVLTDSTSYEETSCTSMFIYGFARGVRHGWLIDPKPYIEASFQGWEGMTRRAIDQYGNVYGVCQGSGYAFTISYYRDDLSWILNDTHGIGIVLLAGIELLKLKKSLHERNAVLVER</sequence>
<gene>
    <name evidence="2" type="ORF">JCM9152_3197</name>
</gene>
<dbReference type="InterPro" id="IPR012341">
    <property type="entry name" value="6hp_glycosidase-like_sf"/>
</dbReference>
<dbReference type="GO" id="GO:0016787">
    <property type="term" value="F:hydrolase activity"/>
    <property type="evidence" value="ECO:0007669"/>
    <property type="project" value="UniProtKB-KW"/>
</dbReference>
<dbReference type="GO" id="GO:0005975">
    <property type="term" value="P:carbohydrate metabolic process"/>
    <property type="evidence" value="ECO:0007669"/>
    <property type="project" value="InterPro"/>
</dbReference>
<keyword evidence="3" id="KW-1185">Reference proteome</keyword>
<dbReference type="InterPro" id="IPR052043">
    <property type="entry name" value="PolySaccharide_Degr_Enz"/>
</dbReference>
<evidence type="ECO:0000313" key="2">
    <source>
        <dbReference type="EMBL" id="GAE31712.1"/>
    </source>
</evidence>
<dbReference type="EMBL" id="BAUU01000023">
    <property type="protein sequence ID" value="GAE31712.1"/>
    <property type="molecule type" value="Genomic_DNA"/>
</dbReference>
<evidence type="ECO:0000256" key="1">
    <source>
        <dbReference type="ARBA" id="ARBA00022801"/>
    </source>
</evidence>
<accession>W4QIH1</accession>
<dbReference type="Proteomes" id="UP000018895">
    <property type="component" value="Unassembled WGS sequence"/>
</dbReference>
<protein>
    <submittedName>
        <fullName evidence="2">Rhamnogalacturonides degradation protein RhiN</fullName>
    </submittedName>
</protein>
<evidence type="ECO:0000313" key="3">
    <source>
        <dbReference type="Proteomes" id="UP000018895"/>
    </source>
</evidence>
<dbReference type="OrthoDB" id="9807186at2"/>
<dbReference type="PANTHER" id="PTHR33886">
    <property type="entry name" value="UNSATURATED RHAMNOGALACTURONAN HYDROLASE (EUROFUNG)"/>
    <property type="match status" value="1"/>
</dbReference>
<organism evidence="2 3">
    <name type="scientific">Halalkalibacter hemicellulosilyticusJCM 9152</name>
    <dbReference type="NCBI Taxonomy" id="1236971"/>
    <lineage>
        <taxon>Bacteria</taxon>
        <taxon>Bacillati</taxon>
        <taxon>Bacillota</taxon>
        <taxon>Bacilli</taxon>
        <taxon>Bacillales</taxon>
        <taxon>Bacillaceae</taxon>
        <taxon>Halalkalibacter</taxon>
    </lineage>
</organism>
<dbReference type="STRING" id="1236971.JCM9152_3197"/>
<dbReference type="Pfam" id="PF07470">
    <property type="entry name" value="Glyco_hydro_88"/>
    <property type="match status" value="1"/>
</dbReference>